<feature type="signal peptide" evidence="1">
    <location>
        <begin position="1"/>
        <end position="23"/>
    </location>
</feature>
<dbReference type="InterPro" id="IPR007410">
    <property type="entry name" value="LpqE-like"/>
</dbReference>
<dbReference type="Proteomes" id="UP000321534">
    <property type="component" value="Unassembled WGS sequence"/>
</dbReference>
<keyword evidence="3" id="KW-1185">Reference proteome</keyword>
<dbReference type="InterPro" id="IPR058248">
    <property type="entry name" value="Lxx211020-like"/>
</dbReference>
<dbReference type="PANTHER" id="PTHR36302">
    <property type="entry name" value="BLR7088 PROTEIN"/>
    <property type="match status" value="1"/>
</dbReference>
<comment type="caution">
    <text evidence="2">The sequence shown here is derived from an EMBL/GenBank/DDBJ whole genome shotgun (WGS) entry which is preliminary data.</text>
</comment>
<dbReference type="PANTHER" id="PTHR36302:SF1">
    <property type="entry name" value="COPPER CHAPERONE PCU(A)C"/>
    <property type="match status" value="1"/>
</dbReference>
<evidence type="ECO:0000256" key="1">
    <source>
        <dbReference type="SAM" id="SignalP"/>
    </source>
</evidence>
<sequence>MADMRPRSIVVAALLTAGLGPLAACSSQPDAVQSRITDPARGTSVNAQVGSLRLLATRIDAPEDRKLLGGSNTGLFTTLANDGTAADRLVAVSTVYARQVVMRQGTDGAEGPVQVDVPAAGVVSLQYPGGLHLEMVDLKVDVRAGRLLPVTFRFEKAGSVTVNVFVDGFGLPTVSPVSPASPAAPATS</sequence>
<dbReference type="Gene3D" id="2.60.40.1890">
    <property type="entry name" value="PCu(A)C copper chaperone"/>
    <property type="match status" value="1"/>
</dbReference>
<evidence type="ECO:0000313" key="2">
    <source>
        <dbReference type="EMBL" id="GEO30189.1"/>
    </source>
</evidence>
<dbReference type="AlphaFoldDB" id="A0A512D154"/>
<dbReference type="InterPro" id="IPR036182">
    <property type="entry name" value="PCuAC_sf"/>
</dbReference>
<proteinExistence type="predicted"/>
<evidence type="ECO:0008006" key="4">
    <source>
        <dbReference type="Google" id="ProtNLM"/>
    </source>
</evidence>
<name>A0A512D154_9MICO</name>
<accession>A0A512D154</accession>
<protein>
    <recommendedName>
        <fullName evidence="4">Lipoprotein</fullName>
    </recommendedName>
</protein>
<reference evidence="2 3" key="1">
    <citation type="submission" date="2019-07" db="EMBL/GenBank/DDBJ databases">
        <title>Whole genome shotgun sequence of Terrabacter aerolatus NBRC 106305.</title>
        <authorList>
            <person name="Hosoyama A."/>
            <person name="Uohara A."/>
            <person name="Ohji S."/>
            <person name="Ichikawa N."/>
        </authorList>
    </citation>
    <scope>NUCLEOTIDE SEQUENCE [LARGE SCALE GENOMIC DNA]</scope>
    <source>
        <strain evidence="2 3">NBRC 106305</strain>
    </source>
</reference>
<keyword evidence="1" id="KW-0732">Signal</keyword>
<evidence type="ECO:0000313" key="3">
    <source>
        <dbReference type="Proteomes" id="UP000321534"/>
    </source>
</evidence>
<dbReference type="Pfam" id="PF04314">
    <property type="entry name" value="PCuAC"/>
    <property type="match status" value="1"/>
</dbReference>
<dbReference type="EMBL" id="BJYX01000009">
    <property type="protein sequence ID" value="GEO30189.1"/>
    <property type="molecule type" value="Genomic_DNA"/>
</dbReference>
<feature type="chain" id="PRO_5039567715" description="Lipoprotein" evidence="1">
    <location>
        <begin position="24"/>
        <end position="188"/>
    </location>
</feature>
<dbReference type="SUPFAM" id="SSF110087">
    <property type="entry name" value="DR1885-like metal-binding protein"/>
    <property type="match status" value="1"/>
</dbReference>
<organism evidence="2 3">
    <name type="scientific">Terrabacter aerolatus</name>
    <dbReference type="NCBI Taxonomy" id="422442"/>
    <lineage>
        <taxon>Bacteria</taxon>
        <taxon>Bacillati</taxon>
        <taxon>Actinomycetota</taxon>
        <taxon>Actinomycetes</taxon>
        <taxon>Micrococcales</taxon>
        <taxon>Intrasporangiaceae</taxon>
        <taxon>Terrabacter</taxon>
    </lineage>
</organism>
<gene>
    <name evidence="2" type="ORF">TAE01_19990</name>
</gene>